<evidence type="ECO:0000313" key="8">
    <source>
        <dbReference type="Proteomes" id="UP000694865"/>
    </source>
</evidence>
<feature type="chain" id="PRO_5046451937" evidence="6">
    <location>
        <begin position="23"/>
        <end position="1124"/>
    </location>
</feature>
<evidence type="ECO:0000256" key="2">
    <source>
        <dbReference type="ARBA" id="ARBA00022761"/>
    </source>
</evidence>
<dbReference type="SMART" id="SM00638">
    <property type="entry name" value="LPD_N"/>
    <property type="match status" value="1"/>
</dbReference>
<dbReference type="Gene3D" id="2.20.80.10">
    <property type="entry name" value="Lipovitellin-phosvitin complex, chain A, domain 4"/>
    <property type="match status" value="1"/>
</dbReference>
<evidence type="ECO:0000256" key="5">
    <source>
        <dbReference type="PROSITE-ProRule" id="PRU00557"/>
    </source>
</evidence>
<keyword evidence="3" id="KW-1015">Disulfide bond</keyword>
<evidence type="ECO:0000256" key="4">
    <source>
        <dbReference type="ARBA" id="ARBA00023180"/>
    </source>
</evidence>
<evidence type="ECO:0000256" key="6">
    <source>
        <dbReference type="SAM" id="SignalP"/>
    </source>
</evidence>
<name>A0ABM0MEJ9_SACKO</name>
<reference evidence="9" key="1">
    <citation type="submission" date="2025-08" db="UniProtKB">
        <authorList>
            <consortium name="RefSeq"/>
        </authorList>
    </citation>
    <scope>IDENTIFICATION</scope>
    <source>
        <tissue evidence="9">Testes</tissue>
    </source>
</reference>
<dbReference type="SMART" id="SM01169">
    <property type="entry name" value="DUF1943"/>
    <property type="match status" value="1"/>
</dbReference>
<dbReference type="RefSeq" id="XP_006818440.1">
    <property type="nucleotide sequence ID" value="XM_006818377.1"/>
</dbReference>
<keyword evidence="8" id="KW-1185">Reference proteome</keyword>
<comment type="caution">
    <text evidence="5">Lacks conserved residue(s) required for the propagation of feature annotation.</text>
</comment>
<dbReference type="Gene3D" id="1.25.10.20">
    <property type="entry name" value="Vitellinogen, superhelical"/>
    <property type="match status" value="1"/>
</dbReference>
<evidence type="ECO:0000259" key="7">
    <source>
        <dbReference type="PROSITE" id="PS51211"/>
    </source>
</evidence>
<dbReference type="PANTHER" id="PTHR23345">
    <property type="entry name" value="VITELLOGENIN-RELATED"/>
    <property type="match status" value="1"/>
</dbReference>
<keyword evidence="4" id="KW-0325">Glycoprotein</keyword>
<accession>A0ABM0MEJ9</accession>
<gene>
    <name evidence="9" type="primary">LOC100375276</name>
</gene>
<evidence type="ECO:0000256" key="1">
    <source>
        <dbReference type="ARBA" id="ARBA00022729"/>
    </source>
</evidence>
<organism evidence="8 9">
    <name type="scientific">Saccoglossus kowalevskii</name>
    <name type="common">Acorn worm</name>
    <dbReference type="NCBI Taxonomy" id="10224"/>
    <lineage>
        <taxon>Eukaryota</taxon>
        <taxon>Metazoa</taxon>
        <taxon>Hemichordata</taxon>
        <taxon>Enteropneusta</taxon>
        <taxon>Harrimaniidae</taxon>
        <taxon>Saccoglossus</taxon>
    </lineage>
</organism>
<feature type="signal peptide" evidence="6">
    <location>
        <begin position="1"/>
        <end position="22"/>
    </location>
</feature>
<dbReference type="InterPro" id="IPR015819">
    <property type="entry name" value="Lipid_transp_b-sht_shell"/>
</dbReference>
<proteinExistence type="predicted"/>
<dbReference type="SUPFAM" id="SSF56968">
    <property type="entry name" value="Lipovitellin-phosvitin complex, beta-sheet shell regions"/>
    <property type="match status" value="2"/>
</dbReference>
<dbReference type="Proteomes" id="UP000694865">
    <property type="component" value="Unplaced"/>
</dbReference>
<keyword evidence="1 6" id="KW-0732">Signal</keyword>
<protein>
    <submittedName>
        <fullName evidence="9">Vitellogenin-like</fullName>
    </submittedName>
</protein>
<evidence type="ECO:0000256" key="3">
    <source>
        <dbReference type="ARBA" id="ARBA00023157"/>
    </source>
</evidence>
<dbReference type="InterPro" id="IPR001747">
    <property type="entry name" value="Vitellogenin_N"/>
</dbReference>
<dbReference type="InterPro" id="IPR050733">
    <property type="entry name" value="Vitellogenin/Apolipophorin"/>
</dbReference>
<dbReference type="GeneID" id="100375276"/>
<dbReference type="InterPro" id="IPR011030">
    <property type="entry name" value="Lipovitellin_superhlx_dom"/>
</dbReference>
<dbReference type="Pfam" id="PF09172">
    <property type="entry name" value="Vit_open_b-sht"/>
    <property type="match status" value="1"/>
</dbReference>
<dbReference type="Gene3D" id="2.30.230.10">
    <property type="entry name" value="Lipovitellin, beta-sheet shell regions, chain A"/>
    <property type="match status" value="1"/>
</dbReference>
<dbReference type="PANTHER" id="PTHR23345:SF15">
    <property type="entry name" value="VITELLOGENIN 1-RELATED"/>
    <property type="match status" value="1"/>
</dbReference>
<dbReference type="PROSITE" id="PS51211">
    <property type="entry name" value="VITELLOGENIN"/>
    <property type="match status" value="1"/>
</dbReference>
<feature type="domain" description="Vitellogenin" evidence="7">
    <location>
        <begin position="20"/>
        <end position="671"/>
    </location>
</feature>
<dbReference type="InterPro" id="IPR015816">
    <property type="entry name" value="Vitellinogen_b-sht_N"/>
</dbReference>
<dbReference type="SUPFAM" id="SSF48431">
    <property type="entry name" value="Lipovitellin-phosvitin complex, superhelical domain"/>
    <property type="match status" value="1"/>
</dbReference>
<sequence>MERTMLLSLIVFLTVAVTSLQGSDVIYVYDGMTTTTTRLNKFEDDGEIVGFRIRSLVHLDYLDDDWVNMQLYEVEWDEISDEEDSAHVPTHNVDEIEKNSIQFKYISGHVTSVKANPSELDWVLNMKRGIVSLLQVHYQDNHLSDEFDDIYHYTVPEVDVTGDCLVNYTVLPNKNQSIVLTIFKDRDPKECTKNTAIINCTIPGKNCRETPSEYESTSQTTLHLIKPSSINTKTNLDEIKEVYLDEAYVFNHAIDHSIDLFMVVESEIRQSLKLLPEAAMKTRFVTLPDNYITHGLTAENISPTIQTSSSQDSFELLDKLMKEYIREISKTGDESSTDAPRLFMEIVKMLRHSGMTELLHMFEKYSTADDTIRDAFMAVLSNLNSPEAVKLSTEQILMGTVNIDQAKRFLRGVALSTNPTKEMLNDIMMTALSNRQLKEQSLLTLGSMIHHFMVNHNINEASMPEHIQYYKNYLVSFLHTSWDKKDENNILTALKALMNAGFPSTVPYMMRCAKECPTLETRATAIYGAWNVPSQGITSKVINDLSGLFEDTNNPIEVRVAAFIMLMEAKPSIEVINRITNTLTNEQQGDLHNFMCSYLETTWHSYSSIPGFENRMDISYAALQRMGEKCPRDTLHNSFNTSFSSSVLFGNEALLDGHIIYDKGSSLPREVMLNLVNDIMGLNTNLFEIGIRMEGLEEMIGGLKGKRKREILSGILVDEKLYENVHQSSECKTPDITIPRLSLYVLALGQELYFDHKGIKDLSSLLRKLQVGQQVIYNETAQQHYSSLVVPTSLGFPLRIAVDRAVRYTINATTKINIQQSSAYLHIEPSYCEHTVGEAGVDGHVIYTAVKYNITNGFRRFPVNITANLASKRFDVSVHVTNTSNMKFEKSYAFASYVRRNSTGEEVTKMVNLGRGKTTECQPIDNRFLPNGMCFSIETMNGKFNLQYFLPSKDNQLQFQLLGADDGKVDSLQTKPFSAIIRDDEDTDCVSIGATEWSECYSELPCGKGIQYRTHQLWCGNSKKGCLEDTSTEEGPCVSCSCASKLDYIANHIDDKKCQSLDQYITCPSSCRASGYTQREIAYKCIPDRKTNGMGNESAVRTYKLTQIPISCVCPGRDCEDLRL</sequence>
<dbReference type="Gene3D" id="2.20.50.20">
    <property type="entry name" value="Lipovitellin. Chain A, domain 3"/>
    <property type="match status" value="1"/>
</dbReference>
<dbReference type="Pfam" id="PF01347">
    <property type="entry name" value="Vitellogenin_N"/>
    <property type="match status" value="1"/>
</dbReference>
<keyword evidence="2" id="KW-0758">Storage protein</keyword>
<evidence type="ECO:0000313" key="9">
    <source>
        <dbReference type="RefSeq" id="XP_006818440.1"/>
    </source>
</evidence>
<dbReference type="InterPro" id="IPR015255">
    <property type="entry name" value="Vitellinogen_open_b-sht"/>
</dbReference>
<dbReference type="InterPro" id="IPR015817">
    <property type="entry name" value="Vitellinogen_open_b-sht_sub1"/>
</dbReference>